<proteinExistence type="inferred from homology"/>
<dbReference type="PROSITE" id="PS00108">
    <property type="entry name" value="PROTEIN_KINASE_ST"/>
    <property type="match status" value="1"/>
</dbReference>
<feature type="non-terminal residue" evidence="11">
    <location>
        <position position="423"/>
    </location>
</feature>
<evidence type="ECO:0000256" key="3">
    <source>
        <dbReference type="ARBA" id="ARBA00022741"/>
    </source>
</evidence>
<evidence type="ECO:0000256" key="9">
    <source>
        <dbReference type="SAM" id="MobiDB-lite"/>
    </source>
</evidence>
<evidence type="ECO:0000256" key="1">
    <source>
        <dbReference type="ARBA" id="ARBA00022527"/>
    </source>
</evidence>
<dbReference type="Proteomes" id="UP001177023">
    <property type="component" value="Unassembled WGS sequence"/>
</dbReference>
<dbReference type="SMART" id="SM00220">
    <property type="entry name" value="S_TKc"/>
    <property type="match status" value="1"/>
</dbReference>
<evidence type="ECO:0000256" key="7">
    <source>
        <dbReference type="PROSITE-ProRule" id="PRU10141"/>
    </source>
</evidence>
<dbReference type="PROSITE" id="PS50011">
    <property type="entry name" value="PROTEIN_KINASE_DOM"/>
    <property type="match status" value="1"/>
</dbReference>
<reference evidence="11" key="1">
    <citation type="submission" date="2023-06" db="EMBL/GenBank/DDBJ databases">
        <authorList>
            <person name="Delattre M."/>
        </authorList>
    </citation>
    <scope>NUCLEOTIDE SEQUENCE</scope>
    <source>
        <strain evidence="11">AF72</strain>
    </source>
</reference>
<evidence type="ECO:0000313" key="11">
    <source>
        <dbReference type="EMBL" id="CAJ0573326.1"/>
    </source>
</evidence>
<dbReference type="GO" id="GO:0005524">
    <property type="term" value="F:ATP binding"/>
    <property type="evidence" value="ECO:0007669"/>
    <property type="project" value="UniProtKB-UniRule"/>
</dbReference>
<dbReference type="SUPFAM" id="SSF56112">
    <property type="entry name" value="Protein kinase-like (PK-like)"/>
    <property type="match status" value="1"/>
</dbReference>
<dbReference type="InterPro" id="IPR017441">
    <property type="entry name" value="Protein_kinase_ATP_BS"/>
</dbReference>
<accession>A0AA36G019</accession>
<keyword evidence="3 7" id="KW-0547">Nucleotide-binding</keyword>
<feature type="region of interest" description="Disordered" evidence="9">
    <location>
        <begin position="1"/>
        <end position="80"/>
    </location>
</feature>
<dbReference type="AlphaFoldDB" id="A0AA36G019"/>
<keyword evidence="5 7" id="KW-0067">ATP-binding</keyword>
<protein>
    <recommendedName>
        <fullName evidence="10">Protein kinase domain-containing protein</fullName>
    </recommendedName>
</protein>
<evidence type="ECO:0000256" key="6">
    <source>
        <dbReference type="ARBA" id="ARBA00037966"/>
    </source>
</evidence>
<evidence type="ECO:0000256" key="8">
    <source>
        <dbReference type="RuleBase" id="RU000304"/>
    </source>
</evidence>
<comment type="caution">
    <text evidence="11">The sequence shown here is derived from an EMBL/GenBank/DDBJ whole genome shotgun (WGS) entry which is preliminary data.</text>
</comment>
<dbReference type="PANTHER" id="PTHR45646">
    <property type="entry name" value="SERINE/THREONINE-PROTEIN KINASE DOA-RELATED"/>
    <property type="match status" value="1"/>
</dbReference>
<evidence type="ECO:0000256" key="2">
    <source>
        <dbReference type="ARBA" id="ARBA00022679"/>
    </source>
</evidence>
<evidence type="ECO:0000259" key="10">
    <source>
        <dbReference type="PROSITE" id="PS50011"/>
    </source>
</evidence>
<dbReference type="PROSITE" id="PS00107">
    <property type="entry name" value="PROTEIN_KINASE_ATP"/>
    <property type="match status" value="1"/>
</dbReference>
<sequence length="423" mass="49787">MPRRKHQSDSDDKQRKRRREESGRERERRARRRSEDKKRKRHDADERHKDHKHHRRSPSPDRDARHPSKRPPVKDDRDGHLVWQAGDYIEPSDGQSGSYKIVRKLGEGTFGKVVEVESKGDKKYALKIVRNISKYREAAECEIKILKDVLRLDPEGKSMVIRLTSSFDYHGHACLLFPLLGLSVFDFLKSNDYLPFPMEHVRHMGRQLTEAVAFLHRNRLTHTDLKPENLVLCSSKFRNERDENGKRRRVLDNPDVILIDLGGATYEDQYHTLVVSTRHYRAPEVVLELGWSYPCDVWSIGCILFEMYTGATIFQTHDSREHLAIMERTLDAPMPEHMALKSKTKHYKDGRLDWDANSPDSRYVRDKCHRLRYHMRGHTPDDAHLFELIELMLKYDPTTRIRLDDALKHPYFEVKHPQNGSLH</sequence>
<dbReference type="Gene3D" id="3.30.200.20">
    <property type="entry name" value="Phosphorylase Kinase, domain 1"/>
    <property type="match status" value="1"/>
</dbReference>
<keyword evidence="2" id="KW-0808">Transferase</keyword>
<dbReference type="GO" id="GO:0043484">
    <property type="term" value="P:regulation of RNA splicing"/>
    <property type="evidence" value="ECO:0007669"/>
    <property type="project" value="TreeGrafter"/>
</dbReference>
<dbReference type="Gene3D" id="1.10.510.10">
    <property type="entry name" value="Transferase(Phosphotransferase) domain 1"/>
    <property type="match status" value="1"/>
</dbReference>
<keyword evidence="4" id="KW-0418">Kinase</keyword>
<dbReference type="Pfam" id="PF00069">
    <property type="entry name" value="Pkinase"/>
    <property type="match status" value="1"/>
</dbReference>
<keyword evidence="12" id="KW-1185">Reference proteome</keyword>
<feature type="domain" description="Protein kinase" evidence="10">
    <location>
        <begin position="99"/>
        <end position="412"/>
    </location>
</feature>
<dbReference type="InterPro" id="IPR000719">
    <property type="entry name" value="Prot_kinase_dom"/>
</dbReference>
<evidence type="ECO:0000313" key="12">
    <source>
        <dbReference type="Proteomes" id="UP001177023"/>
    </source>
</evidence>
<name>A0AA36G019_9BILA</name>
<dbReference type="PANTHER" id="PTHR45646:SF11">
    <property type="entry name" value="SERINE_THREONINE-PROTEIN KINASE DOA"/>
    <property type="match status" value="1"/>
</dbReference>
<keyword evidence="1 8" id="KW-0723">Serine/threonine-protein kinase</keyword>
<dbReference type="CDD" id="cd14134">
    <property type="entry name" value="PKc_CLK"/>
    <property type="match status" value="1"/>
</dbReference>
<gene>
    <name evidence="11" type="ORF">MSPICULIGERA_LOCUS11687</name>
</gene>
<dbReference type="InterPro" id="IPR011009">
    <property type="entry name" value="Kinase-like_dom_sf"/>
</dbReference>
<evidence type="ECO:0000256" key="4">
    <source>
        <dbReference type="ARBA" id="ARBA00022777"/>
    </source>
</evidence>
<feature type="compositionally biased region" description="Basic and acidic residues" evidence="9">
    <location>
        <begin position="58"/>
        <end position="80"/>
    </location>
</feature>
<feature type="compositionally biased region" description="Basic and acidic residues" evidence="9">
    <location>
        <begin position="7"/>
        <end position="48"/>
    </location>
</feature>
<evidence type="ECO:0000256" key="5">
    <source>
        <dbReference type="ARBA" id="ARBA00022840"/>
    </source>
</evidence>
<dbReference type="InterPro" id="IPR008271">
    <property type="entry name" value="Ser/Thr_kinase_AS"/>
</dbReference>
<organism evidence="11 12">
    <name type="scientific">Mesorhabditis spiculigera</name>
    <dbReference type="NCBI Taxonomy" id="96644"/>
    <lineage>
        <taxon>Eukaryota</taxon>
        <taxon>Metazoa</taxon>
        <taxon>Ecdysozoa</taxon>
        <taxon>Nematoda</taxon>
        <taxon>Chromadorea</taxon>
        <taxon>Rhabditida</taxon>
        <taxon>Rhabditina</taxon>
        <taxon>Rhabditomorpha</taxon>
        <taxon>Rhabditoidea</taxon>
        <taxon>Rhabditidae</taxon>
        <taxon>Mesorhabditinae</taxon>
        <taxon>Mesorhabditis</taxon>
    </lineage>
</organism>
<dbReference type="GO" id="GO:0004674">
    <property type="term" value="F:protein serine/threonine kinase activity"/>
    <property type="evidence" value="ECO:0007669"/>
    <property type="project" value="UniProtKB-KW"/>
</dbReference>
<feature type="binding site" evidence="7">
    <location>
        <position position="127"/>
    </location>
    <ligand>
        <name>ATP</name>
        <dbReference type="ChEBI" id="CHEBI:30616"/>
    </ligand>
</feature>
<dbReference type="EMBL" id="CATQJA010002617">
    <property type="protein sequence ID" value="CAJ0573326.1"/>
    <property type="molecule type" value="Genomic_DNA"/>
</dbReference>
<comment type="similarity">
    <text evidence="6">Belongs to the protein kinase superfamily. CMGC Ser/Thr protein kinase family. Lammer subfamily.</text>
</comment>
<dbReference type="GO" id="GO:0005634">
    <property type="term" value="C:nucleus"/>
    <property type="evidence" value="ECO:0007669"/>
    <property type="project" value="TreeGrafter"/>
</dbReference>
<dbReference type="InterPro" id="IPR051175">
    <property type="entry name" value="CLK_kinases"/>
</dbReference>